<reference evidence="18" key="2">
    <citation type="submission" date="2025-09" db="UniProtKB">
        <authorList>
            <consortium name="Ensembl"/>
        </authorList>
    </citation>
    <scope>IDENTIFICATION</scope>
</reference>
<dbReference type="GO" id="GO:0005634">
    <property type="term" value="C:nucleus"/>
    <property type="evidence" value="ECO:0007669"/>
    <property type="project" value="UniProtKB-SubCell"/>
</dbReference>
<dbReference type="InterPro" id="IPR019786">
    <property type="entry name" value="Zinc_finger_PHD-type_CS"/>
</dbReference>
<dbReference type="PROSITE" id="PS50016">
    <property type="entry name" value="ZF_PHD_2"/>
    <property type="match status" value="1"/>
</dbReference>
<keyword evidence="6" id="KW-0677">Repeat</keyword>
<evidence type="ECO:0000256" key="1">
    <source>
        <dbReference type="ARBA" id="ARBA00001954"/>
    </source>
</evidence>
<feature type="domain" description="PHD-type" evidence="16">
    <location>
        <begin position="16"/>
        <end position="66"/>
    </location>
</feature>
<dbReference type="PANTHER" id="PTHR10694">
    <property type="entry name" value="LYSINE-SPECIFIC DEMETHYLASE"/>
    <property type="match status" value="1"/>
</dbReference>
<comment type="similarity">
    <text evidence="3">Belongs to the JARID1 histone demethylase family.</text>
</comment>
<dbReference type="Pfam" id="PF02373">
    <property type="entry name" value="JmjC"/>
    <property type="match status" value="1"/>
</dbReference>
<dbReference type="GO" id="GO:0006355">
    <property type="term" value="P:regulation of DNA-templated transcription"/>
    <property type="evidence" value="ECO:0007669"/>
    <property type="project" value="TreeGrafter"/>
</dbReference>
<dbReference type="SUPFAM" id="SSF51197">
    <property type="entry name" value="Clavaminate synthase-like"/>
    <property type="match status" value="1"/>
</dbReference>
<dbReference type="SUPFAM" id="SSF57903">
    <property type="entry name" value="FYVE/PHD zinc finger"/>
    <property type="match status" value="1"/>
</dbReference>
<keyword evidence="10" id="KW-0223">Dioxygenase</keyword>
<keyword evidence="19" id="KW-1185">Reference proteome</keyword>
<evidence type="ECO:0000256" key="7">
    <source>
        <dbReference type="ARBA" id="ARBA00022771"/>
    </source>
</evidence>
<evidence type="ECO:0000256" key="3">
    <source>
        <dbReference type="ARBA" id="ARBA00006801"/>
    </source>
</evidence>
<dbReference type="Proteomes" id="UP000694388">
    <property type="component" value="Unplaced"/>
</dbReference>
<reference evidence="18" key="1">
    <citation type="submission" date="2025-08" db="UniProtKB">
        <authorList>
            <consortium name="Ensembl"/>
        </authorList>
    </citation>
    <scope>IDENTIFICATION</scope>
</reference>
<keyword evidence="13" id="KW-0539">Nucleus</keyword>
<protein>
    <recommendedName>
        <fullName evidence="4">[histone H3]-trimethyl-L-lysine(4) demethylase</fullName>
        <ecNumber evidence="4">1.14.11.67</ecNumber>
    </recommendedName>
</protein>
<dbReference type="InterPro" id="IPR003347">
    <property type="entry name" value="JmjC_dom"/>
</dbReference>
<evidence type="ECO:0000256" key="11">
    <source>
        <dbReference type="ARBA" id="ARBA00023002"/>
    </source>
</evidence>
<dbReference type="InterPro" id="IPR004198">
    <property type="entry name" value="Znf_C5HC2"/>
</dbReference>
<evidence type="ECO:0000259" key="16">
    <source>
        <dbReference type="PROSITE" id="PS50016"/>
    </source>
</evidence>
<feature type="domain" description="JmjC" evidence="17">
    <location>
        <begin position="158"/>
        <end position="324"/>
    </location>
</feature>
<dbReference type="GeneTree" id="ENSGT00940000164196"/>
<keyword evidence="12" id="KW-0408">Iron</keyword>
<dbReference type="Pfam" id="PF00628">
    <property type="entry name" value="PHD"/>
    <property type="match status" value="1"/>
</dbReference>
<dbReference type="InterPro" id="IPR011011">
    <property type="entry name" value="Znf_FYVE_PHD"/>
</dbReference>
<evidence type="ECO:0000256" key="2">
    <source>
        <dbReference type="ARBA" id="ARBA00004123"/>
    </source>
</evidence>
<evidence type="ECO:0000313" key="18">
    <source>
        <dbReference type="Ensembl" id="ENSEBUP00000015674.1"/>
    </source>
</evidence>
<evidence type="ECO:0000256" key="6">
    <source>
        <dbReference type="ARBA" id="ARBA00022737"/>
    </source>
</evidence>
<dbReference type="SMART" id="SM00558">
    <property type="entry name" value="JmjC"/>
    <property type="match status" value="1"/>
</dbReference>
<organism evidence="18 19">
    <name type="scientific">Eptatretus burgeri</name>
    <name type="common">Inshore hagfish</name>
    <dbReference type="NCBI Taxonomy" id="7764"/>
    <lineage>
        <taxon>Eukaryota</taxon>
        <taxon>Metazoa</taxon>
        <taxon>Chordata</taxon>
        <taxon>Craniata</taxon>
        <taxon>Vertebrata</taxon>
        <taxon>Cyclostomata</taxon>
        <taxon>Myxini</taxon>
        <taxon>Myxiniformes</taxon>
        <taxon>Myxinidae</taxon>
        <taxon>Eptatretinae</taxon>
        <taxon>Eptatretus</taxon>
    </lineage>
</organism>
<evidence type="ECO:0000256" key="15">
    <source>
        <dbReference type="PROSITE-ProRule" id="PRU00146"/>
    </source>
</evidence>
<keyword evidence="8" id="KW-0862">Zinc</keyword>
<keyword evidence="11" id="KW-0560">Oxidoreductase</keyword>
<dbReference type="InterPro" id="IPR001965">
    <property type="entry name" value="Znf_PHD"/>
</dbReference>
<dbReference type="PROSITE" id="PS51184">
    <property type="entry name" value="JMJC"/>
    <property type="match status" value="1"/>
</dbReference>
<evidence type="ECO:0000313" key="19">
    <source>
        <dbReference type="Proteomes" id="UP000694388"/>
    </source>
</evidence>
<dbReference type="Pfam" id="PF08429">
    <property type="entry name" value="PLU-1"/>
    <property type="match status" value="2"/>
</dbReference>
<dbReference type="SMART" id="SM00249">
    <property type="entry name" value="PHD"/>
    <property type="match status" value="2"/>
</dbReference>
<evidence type="ECO:0000256" key="5">
    <source>
        <dbReference type="ARBA" id="ARBA00022723"/>
    </source>
</evidence>
<dbReference type="PANTHER" id="PTHR10694:SF33">
    <property type="entry name" value="LYSINE-SPECIFIC DEMETHYLASE 5"/>
    <property type="match status" value="1"/>
</dbReference>
<evidence type="ECO:0000259" key="17">
    <source>
        <dbReference type="PROSITE" id="PS51184"/>
    </source>
</evidence>
<dbReference type="Ensembl" id="ENSEBUT00000016250.1">
    <property type="protein sequence ID" value="ENSEBUP00000015674.1"/>
    <property type="gene ID" value="ENSEBUG00000009855.1"/>
</dbReference>
<dbReference type="GO" id="GO:0008270">
    <property type="term" value="F:zinc ion binding"/>
    <property type="evidence" value="ECO:0007669"/>
    <property type="project" value="UniProtKB-KW"/>
</dbReference>
<dbReference type="GO" id="GO:0034647">
    <property type="term" value="F:histone H3K4me/H3K4me2/H3K4me3 demethylase activity"/>
    <property type="evidence" value="ECO:0007669"/>
    <property type="project" value="UniProtKB-EC"/>
</dbReference>
<comment type="catalytic activity">
    <reaction evidence="14">
        <text>N(6),N(6),N(6)-trimethyl-L-lysyl(4)-[histone H3] + 3 2-oxoglutarate + 3 O2 = L-lysyl(4)-[histone H3] + 3 formaldehyde + 3 succinate + 3 CO2</text>
        <dbReference type="Rhea" id="RHEA:60208"/>
        <dbReference type="Rhea" id="RHEA-COMP:15537"/>
        <dbReference type="Rhea" id="RHEA-COMP:15547"/>
        <dbReference type="ChEBI" id="CHEBI:15379"/>
        <dbReference type="ChEBI" id="CHEBI:16526"/>
        <dbReference type="ChEBI" id="CHEBI:16810"/>
        <dbReference type="ChEBI" id="CHEBI:16842"/>
        <dbReference type="ChEBI" id="CHEBI:29969"/>
        <dbReference type="ChEBI" id="CHEBI:30031"/>
        <dbReference type="ChEBI" id="CHEBI:61961"/>
        <dbReference type="EC" id="1.14.11.67"/>
    </reaction>
</comment>
<comment type="subcellular location">
    <subcellularLocation>
        <location evidence="2">Nucleus</location>
    </subcellularLocation>
</comment>
<dbReference type="PROSITE" id="PS01359">
    <property type="entry name" value="ZF_PHD_1"/>
    <property type="match status" value="1"/>
</dbReference>
<dbReference type="EC" id="1.14.11.67" evidence="4"/>
<evidence type="ECO:0000256" key="12">
    <source>
        <dbReference type="ARBA" id="ARBA00023004"/>
    </source>
</evidence>
<proteinExistence type="inferred from homology"/>
<dbReference type="Pfam" id="PF02928">
    <property type="entry name" value="zf-C5HC2"/>
    <property type="match status" value="1"/>
</dbReference>
<accession>A0A8C4QHR9</accession>
<sequence>MRQRKGALSDVLQIDLYECLMCGRGDEEAKLLLCDGCDESYHTFCLIPPLQDVPKGDWRCPKCVAEECKKPQEAFGFEQAKKVYTLQSFGEMADTFKTSYFNMPVHMVPTKLVEKEFWRLASSIEEDVSVEYGADVQAKEFGSGFPVLNGKLTLEEKEYASSDWNLNNMPVLTQSVLGHIDGDISGMKVPWLYVGMCFSSFCWHIEDHWSYSINFLHWGEPKTWYGVPAFAAEQLEAVMKKLAPELFESQPDLLHQLVTIMNPNLLMAQGVPVVRTDQCAGEFVVTFPRAYHSGFNQGFNFAEAVNFCTADWLPMGRSCVEHYRVMRRYCVFSHEEMLCRMALDPQSMELPMAAGIARELEFSITEEATLRRALRDKGVTESDRFHFDELSDDERQCTVCRTTLFLSAVVCPCCPEHKTCIYHADDLCLCPPQKHVLRQFPIIRTLLGCKWFNIKASAFAAEVRREDQETSNLPWLIRRGLCFAPLHLPQLNDLEQRLQRACWRADVASTMRAAAPEGRIPLGELRRVIDSGVAHRRESVDLVLSRLQEILQAAERLEEQALSAMSPRYVSCVCTSERSPPLLELEQLLSRGKALTLRPELLGQLEHCVHDAQAWCHRASRCFLRKGSSCSLLQVFGTPDFSPEFYLHLSGFNYGFILLQLTLLPIFVLHKVEWYRKASAHELSSLRQLQSCQTVNVPKSKDCCVCADANDGCSSCLQCLRSCHVRCAARLRYQRGGKLLCSLCAVSRRPSLKVILNLLTGLRQDFSVRLAEGEALQSLAERAMAWQDRVRDVLASSEICNTLAELLGTCRRGIAGTRSSTRKVGQTMCPIMLIFKTCIPHHYSITILKFYVN</sequence>
<dbReference type="InterPro" id="IPR048615">
    <property type="entry name" value="KDM5_C-hel"/>
</dbReference>
<dbReference type="AlphaFoldDB" id="A0A8C4QHR9"/>
<evidence type="ECO:0000256" key="13">
    <source>
        <dbReference type="ARBA" id="ARBA00023242"/>
    </source>
</evidence>
<dbReference type="Pfam" id="PF21323">
    <property type="entry name" value="KDM5_C-hel"/>
    <property type="match status" value="1"/>
</dbReference>
<evidence type="ECO:0000256" key="8">
    <source>
        <dbReference type="ARBA" id="ARBA00022833"/>
    </source>
</evidence>
<dbReference type="InterPro" id="IPR013637">
    <property type="entry name" value="Lys_sp_deMease-like_dom"/>
</dbReference>
<dbReference type="FunFam" id="2.60.120.650:FF:000001">
    <property type="entry name" value="Putative lysine-specific demethylase 5b"/>
    <property type="match status" value="1"/>
</dbReference>
<evidence type="ECO:0000256" key="14">
    <source>
        <dbReference type="ARBA" id="ARBA00048734"/>
    </source>
</evidence>
<dbReference type="GO" id="GO:0000785">
    <property type="term" value="C:chromatin"/>
    <property type="evidence" value="ECO:0007669"/>
    <property type="project" value="TreeGrafter"/>
</dbReference>
<keyword evidence="9" id="KW-0156">Chromatin regulator</keyword>
<keyword evidence="7 15" id="KW-0863">Zinc-finger</keyword>
<dbReference type="InterPro" id="IPR019787">
    <property type="entry name" value="Znf_PHD-finger"/>
</dbReference>
<keyword evidence="5" id="KW-0479">Metal-binding</keyword>
<comment type="cofactor">
    <cofactor evidence="1">
        <name>Fe(2+)</name>
        <dbReference type="ChEBI" id="CHEBI:29033"/>
    </cofactor>
</comment>
<evidence type="ECO:0000256" key="4">
    <source>
        <dbReference type="ARBA" id="ARBA00012902"/>
    </source>
</evidence>
<name>A0A8C4QHR9_EPTBU</name>
<dbReference type="CDD" id="cd15515">
    <property type="entry name" value="PHD1_KDM5A_like"/>
    <property type="match status" value="1"/>
</dbReference>
<evidence type="ECO:0000256" key="10">
    <source>
        <dbReference type="ARBA" id="ARBA00022964"/>
    </source>
</evidence>
<evidence type="ECO:0000256" key="9">
    <source>
        <dbReference type="ARBA" id="ARBA00022853"/>
    </source>
</evidence>
<dbReference type="Gene3D" id="2.60.120.650">
    <property type="entry name" value="Cupin"/>
    <property type="match status" value="1"/>
</dbReference>